<dbReference type="GO" id="GO:0005829">
    <property type="term" value="C:cytosol"/>
    <property type="evidence" value="ECO:0007669"/>
    <property type="project" value="TreeGrafter"/>
</dbReference>
<dbReference type="EMBL" id="BKAJ01000106">
    <property type="protein sequence ID" value="GEP58622.1"/>
    <property type="molecule type" value="Genomic_DNA"/>
</dbReference>
<evidence type="ECO:0000256" key="7">
    <source>
        <dbReference type="ARBA" id="ARBA00048741"/>
    </source>
</evidence>
<dbReference type="GO" id="GO:0006529">
    <property type="term" value="P:asparagine biosynthetic process"/>
    <property type="evidence" value="ECO:0007669"/>
    <property type="project" value="UniProtKB-KW"/>
</dbReference>
<dbReference type="RefSeq" id="WP_147154021.1">
    <property type="nucleotide sequence ID" value="NZ_BKAJ01000106.1"/>
</dbReference>
<evidence type="ECO:0000256" key="9">
    <source>
        <dbReference type="PIRSR" id="PIRSR001589-2"/>
    </source>
</evidence>
<comment type="pathway">
    <text evidence="1">Amino-acid biosynthesis; L-asparagine biosynthesis; L-asparagine from L-aspartate (L-Gln route): step 1/1.</text>
</comment>
<evidence type="ECO:0000256" key="1">
    <source>
        <dbReference type="ARBA" id="ARBA00005187"/>
    </source>
</evidence>
<keyword evidence="8" id="KW-0028">Amino-acid biosynthesis</keyword>
<keyword evidence="14" id="KW-1185">Reference proteome</keyword>
<reference evidence="13 14" key="1">
    <citation type="submission" date="2019-07" db="EMBL/GenBank/DDBJ databases">
        <title>Whole genome shotgun sequence of Reyranella soli NBRC 108950.</title>
        <authorList>
            <person name="Hosoyama A."/>
            <person name="Uohara A."/>
            <person name="Ohji S."/>
            <person name="Ichikawa N."/>
        </authorList>
    </citation>
    <scope>NUCLEOTIDE SEQUENCE [LARGE SCALE GENOMIC DNA]</scope>
    <source>
        <strain evidence="13 14">NBRC 108950</strain>
    </source>
</reference>
<evidence type="ECO:0000256" key="6">
    <source>
        <dbReference type="ARBA" id="ARBA00022962"/>
    </source>
</evidence>
<gene>
    <name evidence="13" type="primary">wbpS</name>
    <name evidence="13" type="ORF">RSO01_57880</name>
</gene>
<evidence type="ECO:0000256" key="3">
    <source>
        <dbReference type="ARBA" id="ARBA00012737"/>
    </source>
</evidence>
<dbReference type="Pfam" id="PF00733">
    <property type="entry name" value="Asn_synthase"/>
    <property type="match status" value="1"/>
</dbReference>
<accession>A0A512NI74</accession>
<evidence type="ECO:0000259" key="12">
    <source>
        <dbReference type="PROSITE" id="PS51278"/>
    </source>
</evidence>
<dbReference type="CDD" id="cd01991">
    <property type="entry name" value="Asn_synthase_B_C"/>
    <property type="match status" value="1"/>
</dbReference>
<evidence type="ECO:0000256" key="8">
    <source>
        <dbReference type="PIRSR" id="PIRSR001589-1"/>
    </source>
</evidence>
<dbReference type="Gene3D" id="3.60.20.10">
    <property type="entry name" value="Glutamine Phosphoribosylpyrophosphate, subunit 1, domain 1"/>
    <property type="match status" value="1"/>
</dbReference>
<dbReference type="SUPFAM" id="SSF56235">
    <property type="entry name" value="N-terminal nucleophile aminohydrolases (Ntn hydrolases)"/>
    <property type="match status" value="1"/>
</dbReference>
<dbReference type="NCBIfam" id="TIGR01536">
    <property type="entry name" value="asn_synth_AEB"/>
    <property type="match status" value="1"/>
</dbReference>
<evidence type="ECO:0000256" key="4">
    <source>
        <dbReference type="ARBA" id="ARBA00022741"/>
    </source>
</evidence>
<dbReference type="EC" id="6.3.5.4" evidence="3"/>
<dbReference type="InterPro" id="IPR001962">
    <property type="entry name" value="Asn_synthase"/>
</dbReference>
<dbReference type="PANTHER" id="PTHR43284">
    <property type="entry name" value="ASPARAGINE SYNTHETASE (GLUTAMINE-HYDROLYZING)"/>
    <property type="match status" value="1"/>
</dbReference>
<keyword evidence="6 8" id="KW-0315">Glutamine amidotransferase</keyword>
<keyword evidence="5 9" id="KW-0067">ATP-binding</keyword>
<dbReference type="PIRSF" id="PIRSF001589">
    <property type="entry name" value="Asn_synthetase_glu-h"/>
    <property type="match status" value="1"/>
</dbReference>
<comment type="catalytic activity">
    <reaction evidence="7">
        <text>L-aspartate + L-glutamine + ATP + H2O = L-asparagine + L-glutamate + AMP + diphosphate + H(+)</text>
        <dbReference type="Rhea" id="RHEA:12228"/>
        <dbReference type="ChEBI" id="CHEBI:15377"/>
        <dbReference type="ChEBI" id="CHEBI:15378"/>
        <dbReference type="ChEBI" id="CHEBI:29985"/>
        <dbReference type="ChEBI" id="CHEBI:29991"/>
        <dbReference type="ChEBI" id="CHEBI:30616"/>
        <dbReference type="ChEBI" id="CHEBI:33019"/>
        <dbReference type="ChEBI" id="CHEBI:58048"/>
        <dbReference type="ChEBI" id="CHEBI:58359"/>
        <dbReference type="ChEBI" id="CHEBI:456215"/>
        <dbReference type="EC" id="6.3.5.4"/>
    </reaction>
</comment>
<evidence type="ECO:0000256" key="11">
    <source>
        <dbReference type="SAM" id="MobiDB-lite"/>
    </source>
</evidence>
<dbReference type="AlphaFoldDB" id="A0A512NI74"/>
<evidence type="ECO:0000313" key="13">
    <source>
        <dbReference type="EMBL" id="GEP58622.1"/>
    </source>
</evidence>
<dbReference type="InterPro" id="IPR051786">
    <property type="entry name" value="ASN_synthetase/amidase"/>
</dbReference>
<evidence type="ECO:0000256" key="10">
    <source>
        <dbReference type="PIRSR" id="PIRSR001589-3"/>
    </source>
</evidence>
<evidence type="ECO:0000256" key="2">
    <source>
        <dbReference type="ARBA" id="ARBA00005752"/>
    </source>
</evidence>
<feature type="compositionally biased region" description="Basic and acidic residues" evidence="11">
    <location>
        <begin position="638"/>
        <end position="648"/>
    </location>
</feature>
<dbReference type="PROSITE" id="PS51278">
    <property type="entry name" value="GATASE_TYPE_2"/>
    <property type="match status" value="1"/>
</dbReference>
<feature type="site" description="Important for beta-aspartyl-AMP intermediate formation" evidence="10">
    <location>
        <position position="369"/>
    </location>
</feature>
<dbReference type="InterPro" id="IPR033738">
    <property type="entry name" value="AsnB_N"/>
</dbReference>
<proteinExistence type="inferred from homology"/>
<keyword evidence="4 9" id="KW-0547">Nucleotide-binding</keyword>
<feature type="active site" description="For GATase activity" evidence="8">
    <location>
        <position position="2"/>
    </location>
</feature>
<feature type="binding site" evidence="9">
    <location>
        <position position="104"/>
    </location>
    <ligand>
        <name>L-glutamine</name>
        <dbReference type="ChEBI" id="CHEBI:58359"/>
    </ligand>
</feature>
<sequence>MCGLAAALLMQPTAVPQAELHRRGIAMANVLRHRGPDGEGVWTDHGVVLAHRRLAIIDTSAAADQPMHDESGTVHVIFNGAIYNFRELRGELVAAGHRFRSTGDTEVIVNGYRAWGTGLFSRLVGMFAIIIWDSHAGRLVAARDRFGEKPLHYLERADGILFGSEIKVILTWPGVPRRPNLSALHDFLSFSYIIGTETAFAGIKRLPPAHLMICDRGRPPLLQRYWQLPAVGENPVTGSDADLKRELIDRIRNAVTLCRVADVPLGAFLSGGVDSSAVVAMMAPTHQGPIETFSSGFGFGDYDETRYATLVAERYRTNHHVFTYDKKIVGSLAKLAWHYDEPFADSSALVTYALARETRQIVTVALTGDGADETLLGYARYFRYGAQLSRNGGGRQLPELYAPNGLDGHRRAAGDAYGYLMETFRERQKLAGYDLTMLPYLDRCTYDGLAEWVVDGLTPEEQAGRIDLETYLPCDLLTKVDVAAMAHGLETRAPFLNHELVEWVSRIPGNRKVWGNEGKALLKSALEPFVPRECMYRPKVGFRVPIAKMMRENLRSATEAILLSERFADRRLVRREFVQQMLAEHNTQRQEHGTRLWALVMLEMWFRTWIDKDSNQPMSDDDNPFAEIAPLEPMPRFGEAESHAAERA</sequence>
<dbReference type="InterPro" id="IPR029055">
    <property type="entry name" value="Ntn_hydrolases_N"/>
</dbReference>
<dbReference type="Gene3D" id="3.40.50.620">
    <property type="entry name" value="HUPs"/>
    <property type="match status" value="1"/>
</dbReference>
<dbReference type="GO" id="GO:0005524">
    <property type="term" value="F:ATP binding"/>
    <property type="evidence" value="ECO:0007669"/>
    <property type="project" value="UniProtKB-KW"/>
</dbReference>
<comment type="similarity">
    <text evidence="2">Belongs to the asparagine synthetase family.</text>
</comment>
<dbReference type="PANTHER" id="PTHR43284:SF1">
    <property type="entry name" value="ASPARAGINE SYNTHETASE"/>
    <property type="match status" value="1"/>
</dbReference>
<organism evidence="13 14">
    <name type="scientific">Reyranella soli</name>
    <dbReference type="NCBI Taxonomy" id="1230389"/>
    <lineage>
        <taxon>Bacteria</taxon>
        <taxon>Pseudomonadati</taxon>
        <taxon>Pseudomonadota</taxon>
        <taxon>Alphaproteobacteria</taxon>
        <taxon>Hyphomicrobiales</taxon>
        <taxon>Reyranellaceae</taxon>
        <taxon>Reyranella</taxon>
    </lineage>
</organism>
<evidence type="ECO:0000313" key="14">
    <source>
        <dbReference type="Proteomes" id="UP000321058"/>
    </source>
</evidence>
<feature type="region of interest" description="Disordered" evidence="11">
    <location>
        <begin position="616"/>
        <end position="648"/>
    </location>
</feature>
<dbReference type="CDD" id="cd00712">
    <property type="entry name" value="AsnB"/>
    <property type="match status" value="1"/>
</dbReference>
<evidence type="ECO:0000256" key="5">
    <source>
        <dbReference type="ARBA" id="ARBA00022840"/>
    </source>
</evidence>
<keyword evidence="8" id="KW-0061">Asparagine biosynthesis</keyword>
<protein>
    <recommendedName>
        <fullName evidence="3">asparagine synthase (glutamine-hydrolyzing)</fullName>
        <ecNumber evidence="3">6.3.5.4</ecNumber>
    </recommendedName>
</protein>
<dbReference type="GO" id="GO:0004066">
    <property type="term" value="F:asparagine synthase (glutamine-hydrolyzing) activity"/>
    <property type="evidence" value="ECO:0007669"/>
    <property type="project" value="UniProtKB-EC"/>
</dbReference>
<dbReference type="InterPro" id="IPR006426">
    <property type="entry name" value="Asn_synth_AEB"/>
</dbReference>
<dbReference type="OrthoDB" id="9763290at2"/>
<dbReference type="Pfam" id="PF13537">
    <property type="entry name" value="GATase_7"/>
    <property type="match status" value="1"/>
</dbReference>
<dbReference type="InterPro" id="IPR014729">
    <property type="entry name" value="Rossmann-like_a/b/a_fold"/>
</dbReference>
<dbReference type="SUPFAM" id="SSF52402">
    <property type="entry name" value="Adenine nucleotide alpha hydrolases-like"/>
    <property type="match status" value="1"/>
</dbReference>
<comment type="caution">
    <text evidence="13">The sequence shown here is derived from an EMBL/GenBank/DDBJ whole genome shotgun (WGS) entry which is preliminary data.</text>
</comment>
<dbReference type="InterPro" id="IPR017932">
    <property type="entry name" value="GATase_2_dom"/>
</dbReference>
<feature type="domain" description="Glutamine amidotransferase type-2" evidence="12">
    <location>
        <begin position="2"/>
        <end position="217"/>
    </location>
</feature>
<dbReference type="Proteomes" id="UP000321058">
    <property type="component" value="Unassembled WGS sequence"/>
</dbReference>
<name>A0A512NI74_9HYPH</name>